<dbReference type="GO" id="GO:0048731">
    <property type="term" value="P:system development"/>
    <property type="evidence" value="ECO:0007669"/>
    <property type="project" value="InterPro"/>
</dbReference>
<protein>
    <submittedName>
        <fullName evidence="2">Uncharacterized protein</fullName>
    </submittedName>
</protein>
<evidence type="ECO:0000256" key="1">
    <source>
        <dbReference type="SAM" id="SignalP"/>
    </source>
</evidence>
<dbReference type="EMBL" id="JAYMYQ010000005">
    <property type="protein sequence ID" value="KAK7329708.1"/>
    <property type="molecule type" value="Genomic_DNA"/>
</dbReference>
<keyword evidence="3" id="KW-1185">Reference proteome</keyword>
<proteinExistence type="predicted"/>
<evidence type="ECO:0000313" key="3">
    <source>
        <dbReference type="Proteomes" id="UP001367508"/>
    </source>
</evidence>
<evidence type="ECO:0000313" key="2">
    <source>
        <dbReference type="EMBL" id="KAK7329708.1"/>
    </source>
</evidence>
<organism evidence="2 3">
    <name type="scientific">Canavalia gladiata</name>
    <name type="common">Sword bean</name>
    <name type="synonym">Dolichos gladiatus</name>
    <dbReference type="NCBI Taxonomy" id="3824"/>
    <lineage>
        <taxon>Eukaryota</taxon>
        <taxon>Viridiplantae</taxon>
        <taxon>Streptophyta</taxon>
        <taxon>Embryophyta</taxon>
        <taxon>Tracheophyta</taxon>
        <taxon>Spermatophyta</taxon>
        <taxon>Magnoliopsida</taxon>
        <taxon>eudicotyledons</taxon>
        <taxon>Gunneridae</taxon>
        <taxon>Pentapetalae</taxon>
        <taxon>rosids</taxon>
        <taxon>fabids</taxon>
        <taxon>Fabales</taxon>
        <taxon>Fabaceae</taxon>
        <taxon>Papilionoideae</taxon>
        <taxon>50 kb inversion clade</taxon>
        <taxon>NPAAA clade</taxon>
        <taxon>indigoferoid/millettioid clade</taxon>
        <taxon>Phaseoleae</taxon>
        <taxon>Canavalia</taxon>
    </lineage>
</organism>
<dbReference type="PANTHER" id="PTHR34545">
    <property type="entry name" value="CLAVATA3/ESR (CLE)-RELATED PROTEIN 22"/>
    <property type="match status" value="1"/>
</dbReference>
<sequence>MRIAELILVLCLLLWACIGSNTVARKTNLFDGAKKKKKKNTSLALHDARKCNPKRHLSCYDYNTTSSDDKRVVPTGPNPLHNRQTVLIRRVRLRHIHKSHFAFVSVSLFVSPQKLLFDINHGAFPFLFTVPFSRCISRVWSSNQAVRGEEDPPKQNFSNPKWGF</sequence>
<feature type="signal peptide" evidence="1">
    <location>
        <begin position="1"/>
        <end position="19"/>
    </location>
</feature>
<accession>A0AAN9LAI3</accession>
<gene>
    <name evidence="2" type="ORF">VNO77_23883</name>
</gene>
<comment type="caution">
    <text evidence="2">The sequence shown here is derived from an EMBL/GenBank/DDBJ whole genome shotgun (WGS) entry which is preliminary data.</text>
</comment>
<keyword evidence="1" id="KW-0732">Signal</keyword>
<dbReference type="AlphaFoldDB" id="A0AAN9LAI3"/>
<dbReference type="InterPro" id="IPR033249">
    <property type="entry name" value="CLE_plant"/>
</dbReference>
<dbReference type="Proteomes" id="UP001367508">
    <property type="component" value="Unassembled WGS sequence"/>
</dbReference>
<reference evidence="2 3" key="1">
    <citation type="submission" date="2024-01" db="EMBL/GenBank/DDBJ databases">
        <title>The genomes of 5 underutilized Papilionoideae crops provide insights into root nodulation and disease resistanc.</title>
        <authorList>
            <person name="Jiang F."/>
        </authorList>
    </citation>
    <scope>NUCLEOTIDE SEQUENCE [LARGE SCALE GENOMIC DNA]</scope>
    <source>
        <strain evidence="2">LVBAO_FW01</strain>
        <tissue evidence="2">Leaves</tissue>
    </source>
</reference>
<dbReference type="PANTHER" id="PTHR34545:SF10">
    <property type="entry name" value="CLAVATA3_ESR (CLE) GENE FAMILY MEMBER"/>
    <property type="match status" value="1"/>
</dbReference>
<name>A0AAN9LAI3_CANGL</name>
<feature type="chain" id="PRO_5042895518" evidence="1">
    <location>
        <begin position="20"/>
        <end position="164"/>
    </location>
</feature>